<reference evidence="1 2" key="1">
    <citation type="journal article" date="2020" name="Biotechnol. Biofuels">
        <title>New insights from the biogas microbiome by comprehensive genome-resolved metagenomics of nearly 1600 species originating from multiple anaerobic digesters.</title>
        <authorList>
            <person name="Campanaro S."/>
            <person name="Treu L."/>
            <person name="Rodriguez-R L.M."/>
            <person name="Kovalovszki A."/>
            <person name="Ziels R.M."/>
            <person name="Maus I."/>
            <person name="Zhu X."/>
            <person name="Kougias P.G."/>
            <person name="Basile A."/>
            <person name="Luo G."/>
            <person name="Schluter A."/>
            <person name="Konstantinidis K.T."/>
            <person name="Angelidaki I."/>
        </authorList>
    </citation>
    <scope>NUCLEOTIDE SEQUENCE [LARGE SCALE GENOMIC DNA]</scope>
    <source>
        <strain evidence="1">AS06rmzACSIP_65</strain>
    </source>
</reference>
<sequence>MKITKYTKINLRDFRHNLTQLKDSMVEGEVYRVYEKGTPLAYIIPEGYDIDLNTEQEKKVKAFKESLSMPTGRVNRPKDFDADREIEKIFQERYKK</sequence>
<organism evidence="1 2">
    <name type="scientific">Candidatus Dojkabacteria bacterium</name>
    <dbReference type="NCBI Taxonomy" id="2099670"/>
    <lineage>
        <taxon>Bacteria</taxon>
        <taxon>Candidatus Dojkabacteria</taxon>
    </lineage>
</organism>
<evidence type="ECO:0000313" key="1">
    <source>
        <dbReference type="EMBL" id="NLD25119.1"/>
    </source>
</evidence>
<comment type="caution">
    <text evidence="1">The sequence shown here is derived from an EMBL/GenBank/DDBJ whole genome shotgun (WGS) entry which is preliminary data.</text>
</comment>
<gene>
    <name evidence="1" type="ORF">GX656_00555</name>
</gene>
<protein>
    <recommendedName>
        <fullName evidence="3">Antitoxin</fullName>
    </recommendedName>
</protein>
<dbReference type="Proteomes" id="UP000545876">
    <property type="component" value="Unassembled WGS sequence"/>
</dbReference>
<dbReference type="AlphaFoldDB" id="A0A847CZF4"/>
<evidence type="ECO:0008006" key="3">
    <source>
        <dbReference type="Google" id="ProtNLM"/>
    </source>
</evidence>
<proteinExistence type="predicted"/>
<accession>A0A847CZF4</accession>
<dbReference type="EMBL" id="JAAZBX010000002">
    <property type="protein sequence ID" value="NLD25119.1"/>
    <property type="molecule type" value="Genomic_DNA"/>
</dbReference>
<name>A0A847CZF4_9BACT</name>
<evidence type="ECO:0000313" key="2">
    <source>
        <dbReference type="Proteomes" id="UP000545876"/>
    </source>
</evidence>